<dbReference type="CDD" id="cd02258">
    <property type="entry name" value="Peptidase_C25_N"/>
    <property type="match status" value="1"/>
</dbReference>
<dbReference type="NCBIfam" id="NF033707">
    <property type="entry name" value="T9SS_sortase"/>
    <property type="match status" value="1"/>
</dbReference>
<dbReference type="InterPro" id="IPR029030">
    <property type="entry name" value="Caspase-like_dom_sf"/>
</dbReference>
<dbReference type="Pfam" id="PF01364">
    <property type="entry name" value="Peptidase_C25"/>
    <property type="match status" value="1"/>
</dbReference>
<keyword evidence="1" id="KW-0732">Signal</keyword>
<dbReference type="InterPro" id="IPR029031">
    <property type="entry name" value="Gingipain_N_sf"/>
</dbReference>
<evidence type="ECO:0000313" key="3">
    <source>
        <dbReference type="EMBL" id="MFC4666761.1"/>
    </source>
</evidence>
<feature type="domain" description="Gingipain" evidence="2">
    <location>
        <begin position="403"/>
        <end position="784"/>
    </location>
</feature>
<dbReference type="InterPro" id="IPR001769">
    <property type="entry name" value="Gingipain"/>
</dbReference>
<proteinExistence type="predicted"/>
<dbReference type="EMBL" id="JBHSGO010000215">
    <property type="protein sequence ID" value="MFC4666761.1"/>
    <property type="molecule type" value="Genomic_DNA"/>
</dbReference>
<accession>A0ABV9K9W8</accession>
<dbReference type="RefSeq" id="WP_380080141.1">
    <property type="nucleotide sequence ID" value="NZ_JBHSGO010000215.1"/>
</dbReference>
<name>A0ABV9K9W8_9PORP</name>
<evidence type="ECO:0000256" key="1">
    <source>
        <dbReference type="ARBA" id="ARBA00022729"/>
    </source>
</evidence>
<keyword evidence="4" id="KW-1185">Reference proteome</keyword>
<dbReference type="SUPFAM" id="SSF52129">
    <property type="entry name" value="Caspase-like"/>
    <property type="match status" value="1"/>
</dbReference>
<evidence type="ECO:0000259" key="2">
    <source>
        <dbReference type="Pfam" id="PF01364"/>
    </source>
</evidence>
<dbReference type="Proteomes" id="UP001596020">
    <property type="component" value="Unassembled WGS sequence"/>
</dbReference>
<sequence>MRYLRYLPLLFALCIFNIKGQSFPKASSEGFPRQKESSVMKSGKWVKIKLKPTGGLYKITFDELKKIGFDNPQSVGVYGYGGALLPENLNRFRATDIPQVPVLQENNTLYFYAPGLITWYYNSDKDIFSHTTNIYSNDVYMLLSDAEAPLMMKQIASKASSTTQAVSRAVVVHEKDNVSLAYSGRQLFGEPLTYQTNYTFDEKVPQGAYEVNKVCLRYVARREKTGQNVSLQLNVNGQKAIQYNQTPHGGEIFGNYIKGYDLISYNSPGIKVSPGQLQIGLNYSQKGLISYLDYYELNVLCNTTYTPGNQLTLFYSPQDMNGHGDAVKYMVKNADKNLKVIKVSVVGEPQLCPTQSDGSFTDDAPGNHGAIYLAAKLSDAYTPDIVGEISNQDLKGFENPDLLIISTNALLPEAKRLAKYHEEADGMKVLVTTQSEVFNEYTGGVADATAYRIFAKTFYDRWKSNNSDNQAICPIQLLLFGDGAYDNRKLTNEWKQPAVRDIEFLLTYQSCNSLDVYTYIADSYFGALDEKQSARQIGAQDYQIGIGRMPVRTLDQARACVTKTISYAEDRQPGPWKNRAVFMADNGDGFSHFTQSGSIANALQKLCPSMIIERLPMDMFERINVNGQTTVPVAKQKLHDALNKGILLLNYNGHGGPQGWGDEQIITMNSVKSMNYKNLPIWITATCDFANFDNFATSAGEEAFLNKKGGAAVLYTTTRVVMDIPNRDLNESMMKQMFGKVSNGKTRFLGTILSEAKNNLSSSYSGRDTINSLSFTLLGDPAIRIKLPTRNVVLKSINGQSCPASEGKLIPLQALQNVQLEGVITDHDGNEDHSFSGQLFITVYDSRQTMETIPIYDSDGNPIVRSFEDYPSIIYAGIVDVKEGKFTTEFIVPKDLIYNGTEGRISLFAYDSKQKIEAVGQSKDFTIVHGTAEEDKDVPPPTIESMYFGDENFKQGGVVNETPLFVANLFDKYGISYSGLGTGHSITLSIDNKAGMTYNLNDYYTPSKTEAGKGKVAVVLPKLPEGDHIATFTVWNIYNKEETQSIDFRVVSDCKPSVEVKSINPNPVRDSHVTFKLLTNQPGTNLDCYVELYDFTGRVVLRSPKELVKAEADSEASLNVEVDPAIPDGLYVYRIFLGNDTNKMATTQGKLIIQRQ</sequence>
<evidence type="ECO:0000313" key="4">
    <source>
        <dbReference type="Proteomes" id="UP001596020"/>
    </source>
</evidence>
<comment type="caution">
    <text evidence="3">The sequence shown here is derived from an EMBL/GenBank/DDBJ whole genome shotgun (WGS) entry which is preliminary data.</text>
</comment>
<dbReference type="Gene3D" id="3.40.50.1460">
    <property type="match status" value="1"/>
</dbReference>
<protein>
    <submittedName>
        <fullName evidence="3">Type IX secretion system sortase PorU</fullName>
    </submittedName>
</protein>
<reference evidence="4" key="1">
    <citation type="journal article" date="2019" name="Int. J. Syst. Evol. Microbiol.">
        <title>The Global Catalogue of Microorganisms (GCM) 10K type strain sequencing project: providing services to taxonomists for standard genome sequencing and annotation.</title>
        <authorList>
            <consortium name="The Broad Institute Genomics Platform"/>
            <consortium name="The Broad Institute Genome Sequencing Center for Infectious Disease"/>
            <person name="Wu L."/>
            <person name="Ma J."/>
        </authorList>
    </citation>
    <scope>NUCLEOTIDE SEQUENCE [LARGE SCALE GENOMIC DNA]</scope>
    <source>
        <strain evidence="4">CGMCC 4.7357</strain>
    </source>
</reference>
<gene>
    <name evidence="3" type="primary">porU</name>
    <name evidence="3" type="ORF">ACFO3G_09175</name>
</gene>
<dbReference type="Gene3D" id="3.40.50.10390">
    <property type="entry name" value="Gingipain r, domain 1"/>
    <property type="match status" value="1"/>
</dbReference>
<organism evidence="3 4">
    <name type="scientific">Falsiporphyromonas endometrii</name>
    <dbReference type="NCBI Taxonomy" id="1387297"/>
    <lineage>
        <taxon>Bacteria</taxon>
        <taxon>Pseudomonadati</taxon>
        <taxon>Bacteroidota</taxon>
        <taxon>Bacteroidia</taxon>
        <taxon>Bacteroidales</taxon>
        <taxon>Porphyromonadaceae</taxon>
        <taxon>Falsiporphyromonas</taxon>
    </lineage>
</organism>